<dbReference type="Pfam" id="PF21038">
    <property type="entry name" value="CEP104_N"/>
    <property type="match status" value="1"/>
</dbReference>
<dbReference type="EMBL" id="OU963866">
    <property type="protein sequence ID" value="CAH0390014.1"/>
    <property type="molecule type" value="Genomic_DNA"/>
</dbReference>
<dbReference type="AlphaFoldDB" id="A0A9P0AEG7"/>
<dbReference type="Proteomes" id="UP001152759">
    <property type="component" value="Chromosome 5"/>
</dbReference>
<dbReference type="SUPFAM" id="SSF49785">
    <property type="entry name" value="Galactose-binding domain-like"/>
    <property type="match status" value="1"/>
</dbReference>
<dbReference type="PANTHER" id="PTHR13371">
    <property type="entry name" value="GLYCINE-, GLUTAMATE-, THIENYLCYCLOHEXYLPIPERIDINE-BINDING PROTEIN"/>
    <property type="match status" value="1"/>
</dbReference>
<evidence type="ECO:0000313" key="5">
    <source>
        <dbReference type="Proteomes" id="UP001152759"/>
    </source>
</evidence>
<feature type="domain" description="Centrosomal protein CEP104 N-terminal" evidence="2">
    <location>
        <begin position="34"/>
        <end position="159"/>
    </location>
</feature>
<dbReference type="Gene3D" id="1.25.10.10">
    <property type="entry name" value="Leucine-rich Repeat Variant"/>
    <property type="match status" value="1"/>
</dbReference>
<evidence type="ECO:0008006" key="6">
    <source>
        <dbReference type="Google" id="ProtNLM"/>
    </source>
</evidence>
<feature type="domain" description="Centrosomal protein CEP104 Zn finger" evidence="3">
    <location>
        <begin position="804"/>
        <end position="911"/>
    </location>
</feature>
<dbReference type="InterPro" id="IPR052607">
    <property type="entry name" value="CEP104-like"/>
</dbReference>
<dbReference type="Pfam" id="PF21040">
    <property type="entry name" value="CEP104-like_TOG"/>
    <property type="match status" value="1"/>
</dbReference>
<gene>
    <name evidence="4" type="ORF">BEMITA_LOCUS8783</name>
</gene>
<evidence type="ECO:0000259" key="2">
    <source>
        <dbReference type="Pfam" id="PF21038"/>
    </source>
</evidence>
<dbReference type="InterPro" id="IPR048739">
    <property type="entry name" value="CEP104_N"/>
</dbReference>
<proteinExistence type="predicted"/>
<dbReference type="PANTHER" id="PTHR13371:SF0">
    <property type="entry name" value="CENTROSOMAL PROTEIN OF 104 KDA"/>
    <property type="match status" value="1"/>
</dbReference>
<feature type="region of interest" description="Disordered" evidence="1">
    <location>
        <begin position="735"/>
        <end position="760"/>
    </location>
</feature>
<sequence length="929" mass="104572">MMTKKIKFNVIHASGEDEKHKADELDKHGPAIRGWQSSRNCDFPQEIILFLHRPAVLQQIQILAHQYLIPERIDLWIGPEIEGTLSDFSDFAHELSFEFLGYILLSDNTKSDFKSRELKSITVPSSPYTSFVKLSLHQNHANKYNEFNQVSIVAVQILGDEKKGLFEVDCSHDESGVNISSAPSIYDDLAFEMYVDRDIANIIRSLDARKQVAVQDERYEYARKLKVTIEDLRVVGEKLGKLEIAKKQAIQDEDYSRAKRKKLQIESLKKEILEKVKVDNLLEKNGVSAENDEESDVCDKEGSISNSTSVIDMLNSSQQFSGPHMNGSLLNNHQLLNSCAPSPPLEVNIDGKDRTNPGMYESPVSPLHGVFGGSSDSPSGGTPPVKPRAIIVQPVSIKTGSFRRRNKSAEPQAGGRNSYEAYDERTVPAQRNMHSVDTARENSMAGGNFGLHSKLNEREKKQASLPITVFGLRLVEKFYSKHFSDKEEGLRLLEAHLKTLVRKEMKLPDSQDIHSPNKVARATIFLLHRAIRDKVFVVYNVATEVIRYFFNEFVPGRVTTGEVSRSIEKLLPELLTKSGDTMPRIHNIAVHTILSLADAPDIKALHIIPVHLTRPLTANTHPRLALSRLQMVEQLIINHGISNEKQSGMTCRILAEFGSSGLHHPAEAVRKVAEKVLIHVYRQNPRIVRKQLPPDDDISRRNILYRHLLQEFDIIDKENKGEPTKDCSNKMVRSNSESVANSLMHSPPIRQSSSTSSTLEKKTPVLPAHMHMNASHPSKNLLITCSSSSSSTGNLTPTCESDKQCIFCLTISDSFSEEGLNIHYWRYCPMLTRCHHCQEVVELSGLYNHLSEECDFRTLYIKCKKCNEPILAKQFDLHRKSSSCIALDGVAKCPLCKELLASGEDSWRTHYTGSQPCLKNPRLPLNINF</sequence>
<dbReference type="KEGG" id="btab:109042225"/>
<dbReference type="InterPro" id="IPR011989">
    <property type="entry name" value="ARM-like"/>
</dbReference>
<evidence type="ECO:0000256" key="1">
    <source>
        <dbReference type="SAM" id="MobiDB-lite"/>
    </source>
</evidence>
<dbReference type="GO" id="GO:0005929">
    <property type="term" value="C:cilium"/>
    <property type="evidence" value="ECO:0007669"/>
    <property type="project" value="TreeGrafter"/>
</dbReference>
<keyword evidence="5" id="KW-1185">Reference proteome</keyword>
<dbReference type="InterPro" id="IPR008979">
    <property type="entry name" value="Galactose-bd-like_sf"/>
</dbReference>
<name>A0A9P0AEG7_BEMTA</name>
<protein>
    <recommendedName>
        <fullName evidence="6">Centrosomal protein of 104 kDa</fullName>
    </recommendedName>
</protein>
<evidence type="ECO:0000259" key="3">
    <source>
        <dbReference type="Pfam" id="PF21039"/>
    </source>
</evidence>
<feature type="compositionally biased region" description="Polar residues" evidence="1">
    <location>
        <begin position="735"/>
        <end position="744"/>
    </location>
</feature>
<accession>A0A9P0AEG7</accession>
<dbReference type="OrthoDB" id="66599at2759"/>
<dbReference type="Pfam" id="PF21039">
    <property type="entry name" value="CEP104_ZnF"/>
    <property type="match status" value="1"/>
</dbReference>
<reference evidence="4" key="1">
    <citation type="submission" date="2021-12" db="EMBL/GenBank/DDBJ databases">
        <authorList>
            <person name="King R."/>
        </authorList>
    </citation>
    <scope>NUCLEOTIDE SEQUENCE</scope>
</reference>
<dbReference type="InterPro" id="IPR048738">
    <property type="entry name" value="CEP104_Znf"/>
</dbReference>
<evidence type="ECO:0000313" key="4">
    <source>
        <dbReference type="EMBL" id="CAH0390014.1"/>
    </source>
</evidence>
<organism evidence="4 5">
    <name type="scientific">Bemisia tabaci</name>
    <name type="common">Sweetpotato whitefly</name>
    <name type="synonym">Aleurodes tabaci</name>
    <dbReference type="NCBI Taxonomy" id="7038"/>
    <lineage>
        <taxon>Eukaryota</taxon>
        <taxon>Metazoa</taxon>
        <taxon>Ecdysozoa</taxon>
        <taxon>Arthropoda</taxon>
        <taxon>Hexapoda</taxon>
        <taxon>Insecta</taxon>
        <taxon>Pterygota</taxon>
        <taxon>Neoptera</taxon>
        <taxon>Paraneoptera</taxon>
        <taxon>Hemiptera</taxon>
        <taxon>Sternorrhyncha</taxon>
        <taxon>Aleyrodoidea</taxon>
        <taxon>Aleyrodidae</taxon>
        <taxon>Aleyrodinae</taxon>
        <taxon>Bemisia</taxon>
    </lineage>
</organism>